<accession>A0ABR7NPC4</accession>
<feature type="domain" description="IclR-ED" evidence="5">
    <location>
        <begin position="71"/>
        <end position="255"/>
    </location>
</feature>
<dbReference type="PANTHER" id="PTHR30136:SF35">
    <property type="entry name" value="HTH-TYPE TRANSCRIPTIONAL REGULATOR RV1719"/>
    <property type="match status" value="1"/>
</dbReference>
<evidence type="ECO:0000313" key="7">
    <source>
        <dbReference type="Proteomes" id="UP000647491"/>
    </source>
</evidence>
<evidence type="ECO:0000259" key="5">
    <source>
        <dbReference type="PROSITE" id="PS51078"/>
    </source>
</evidence>
<keyword evidence="1" id="KW-0805">Transcription regulation</keyword>
<keyword evidence="2" id="KW-0238">DNA-binding</keyword>
<protein>
    <submittedName>
        <fullName evidence="6">IclR family transcriptional regulator</fullName>
    </submittedName>
</protein>
<dbReference type="EMBL" id="JACRTJ010000005">
    <property type="protein sequence ID" value="MBC8597938.1"/>
    <property type="molecule type" value="Genomic_DNA"/>
</dbReference>
<keyword evidence="3" id="KW-0804">Transcription</keyword>
<dbReference type="SUPFAM" id="SSF55781">
    <property type="entry name" value="GAF domain-like"/>
    <property type="match status" value="1"/>
</dbReference>
<comment type="caution">
    <text evidence="6">The sequence shown here is derived from an EMBL/GenBank/DDBJ whole genome shotgun (WGS) entry which is preliminary data.</text>
</comment>
<gene>
    <name evidence="6" type="ORF">H8708_01640</name>
</gene>
<evidence type="ECO:0000313" key="6">
    <source>
        <dbReference type="EMBL" id="MBC8597938.1"/>
    </source>
</evidence>
<dbReference type="PANTHER" id="PTHR30136">
    <property type="entry name" value="HELIX-TURN-HELIX TRANSCRIPTIONAL REGULATOR, ICLR FAMILY"/>
    <property type="match status" value="1"/>
</dbReference>
<evidence type="ECO:0000256" key="3">
    <source>
        <dbReference type="ARBA" id="ARBA00023163"/>
    </source>
</evidence>
<dbReference type="PROSITE" id="PS51077">
    <property type="entry name" value="HTH_ICLR"/>
    <property type="match status" value="1"/>
</dbReference>
<dbReference type="Gene3D" id="3.30.450.40">
    <property type="match status" value="1"/>
</dbReference>
<dbReference type="Pfam" id="PF09339">
    <property type="entry name" value="HTH_IclR"/>
    <property type="match status" value="1"/>
</dbReference>
<dbReference type="InterPro" id="IPR050707">
    <property type="entry name" value="HTH_MetabolicPath_Reg"/>
</dbReference>
<dbReference type="Pfam" id="PF01614">
    <property type="entry name" value="IclR_C"/>
    <property type="match status" value="1"/>
</dbReference>
<dbReference type="InterPro" id="IPR005471">
    <property type="entry name" value="Tscrpt_reg_IclR_N"/>
</dbReference>
<dbReference type="InterPro" id="IPR036390">
    <property type="entry name" value="WH_DNA-bd_sf"/>
</dbReference>
<reference evidence="6 7" key="1">
    <citation type="submission" date="2020-08" db="EMBL/GenBank/DDBJ databases">
        <title>Genome public.</title>
        <authorList>
            <person name="Liu C."/>
            <person name="Sun Q."/>
        </authorList>
    </citation>
    <scope>NUCLEOTIDE SEQUENCE [LARGE SCALE GENOMIC DNA]</scope>
    <source>
        <strain evidence="6 7">BX10</strain>
    </source>
</reference>
<dbReference type="SUPFAM" id="SSF46785">
    <property type="entry name" value="Winged helix' DNA-binding domain"/>
    <property type="match status" value="1"/>
</dbReference>
<dbReference type="InterPro" id="IPR014757">
    <property type="entry name" value="Tscrpt_reg_IclR_C"/>
</dbReference>
<evidence type="ECO:0000256" key="1">
    <source>
        <dbReference type="ARBA" id="ARBA00023015"/>
    </source>
</evidence>
<dbReference type="SMART" id="SM00346">
    <property type="entry name" value="HTH_ICLR"/>
    <property type="match status" value="1"/>
</dbReference>
<dbReference type="Gene3D" id="1.10.10.10">
    <property type="entry name" value="Winged helix-like DNA-binding domain superfamily/Winged helix DNA-binding domain"/>
    <property type="match status" value="1"/>
</dbReference>
<dbReference type="InterPro" id="IPR029016">
    <property type="entry name" value="GAF-like_dom_sf"/>
</dbReference>
<sequence length="258" mass="29234">MEEESKNPIQVAEKLFRVIELLAENGPMGIMELSASLGFHKSTVHRLVASLQYMGYIRQDEESLKYYLSLKFLEIGSRILEQTSMAALIHPSLKRLSEQTGETVHLVKREGTEAVYIDKVESFASSIRMVSRVGSRIPLYCSGVGKALLAELTDREIGEIWKNSRIRKLTPRTITELPVLMERVEQVRKDGYAVDDEENEEGVRCIAASLRDYHKDPVYALSISAPANRMTDQRILELKEYVLAFRQELSRSLGLAGK</sequence>
<dbReference type="PROSITE" id="PS51078">
    <property type="entry name" value="ICLR_ED"/>
    <property type="match status" value="1"/>
</dbReference>
<evidence type="ECO:0000256" key="2">
    <source>
        <dbReference type="ARBA" id="ARBA00023125"/>
    </source>
</evidence>
<proteinExistence type="predicted"/>
<dbReference type="Proteomes" id="UP000647491">
    <property type="component" value="Unassembled WGS sequence"/>
</dbReference>
<feature type="domain" description="HTH iclR-type" evidence="4">
    <location>
        <begin position="9"/>
        <end position="70"/>
    </location>
</feature>
<organism evidence="6 7">
    <name type="scientific">Enterocloster hominis</name>
    <name type="common">ex Liu et al. 2021</name>
    <dbReference type="NCBI Taxonomy" id="2763663"/>
    <lineage>
        <taxon>Bacteria</taxon>
        <taxon>Bacillati</taxon>
        <taxon>Bacillota</taxon>
        <taxon>Clostridia</taxon>
        <taxon>Lachnospirales</taxon>
        <taxon>Lachnospiraceae</taxon>
        <taxon>Enterocloster</taxon>
    </lineage>
</organism>
<dbReference type="InterPro" id="IPR036388">
    <property type="entry name" value="WH-like_DNA-bd_sf"/>
</dbReference>
<keyword evidence="7" id="KW-1185">Reference proteome</keyword>
<dbReference type="RefSeq" id="WP_158359011.1">
    <property type="nucleotide sequence ID" value="NZ_JACRTJ010000005.1"/>
</dbReference>
<evidence type="ECO:0000259" key="4">
    <source>
        <dbReference type="PROSITE" id="PS51077"/>
    </source>
</evidence>
<name>A0ABR7NPC4_9FIRM</name>